<dbReference type="SUPFAM" id="SSF50978">
    <property type="entry name" value="WD40 repeat-like"/>
    <property type="match status" value="1"/>
</dbReference>
<organism evidence="1 2">
    <name type="scientific">Leptidea sinapis</name>
    <dbReference type="NCBI Taxonomy" id="189913"/>
    <lineage>
        <taxon>Eukaryota</taxon>
        <taxon>Metazoa</taxon>
        <taxon>Ecdysozoa</taxon>
        <taxon>Arthropoda</taxon>
        <taxon>Hexapoda</taxon>
        <taxon>Insecta</taxon>
        <taxon>Pterygota</taxon>
        <taxon>Neoptera</taxon>
        <taxon>Endopterygota</taxon>
        <taxon>Lepidoptera</taxon>
        <taxon>Glossata</taxon>
        <taxon>Ditrysia</taxon>
        <taxon>Papilionoidea</taxon>
        <taxon>Pieridae</taxon>
        <taxon>Dismorphiinae</taxon>
        <taxon>Leptidea</taxon>
    </lineage>
</organism>
<dbReference type="GO" id="GO:0030968">
    <property type="term" value="P:endoplasmic reticulum unfolded protein response"/>
    <property type="evidence" value="ECO:0007669"/>
    <property type="project" value="TreeGrafter"/>
</dbReference>
<dbReference type="AlphaFoldDB" id="A0A5E4PPD8"/>
<dbReference type="InterPro" id="IPR001680">
    <property type="entry name" value="WD40_rpt"/>
</dbReference>
<dbReference type="InterPro" id="IPR015943">
    <property type="entry name" value="WD40/YVTN_repeat-like_dom_sf"/>
</dbReference>
<proteinExistence type="predicted"/>
<dbReference type="GO" id="GO:0005783">
    <property type="term" value="C:endoplasmic reticulum"/>
    <property type="evidence" value="ECO:0007669"/>
    <property type="project" value="TreeGrafter"/>
</dbReference>
<dbReference type="SMART" id="SM00320">
    <property type="entry name" value="WD40"/>
    <property type="match status" value="3"/>
</dbReference>
<dbReference type="InterPro" id="IPR042410">
    <property type="entry name" value="WBSCR13"/>
</dbReference>
<name>A0A5E4PPD8_9NEOP</name>
<dbReference type="EMBL" id="FZQP02000171">
    <property type="protein sequence ID" value="VVC87719.1"/>
    <property type="molecule type" value="Genomic_DNA"/>
</dbReference>
<evidence type="ECO:0000313" key="2">
    <source>
        <dbReference type="Proteomes" id="UP000324832"/>
    </source>
</evidence>
<dbReference type="PANTHER" id="PTHR44321:SF1">
    <property type="entry name" value="TRANSDUCIN BETA-LIKE PROTEIN 2"/>
    <property type="match status" value="1"/>
</dbReference>
<sequence length="172" mass="18997">MAKISPCGRSGILDVAFDVDTSHIATISKDGTWKLYHTSVKYTLGESPHVLETGRYTQSSNPPRIALSPNAEVLAVTCDSSVEFYDTYTGKLFDTVDNIYSGIINHLCFDASGKYLYVCGDRVVRIFHNVCGYFTSAESCRRLLATKQTSATVERLTKTIQDCNDTLAKFGK</sequence>
<keyword evidence="2" id="KW-1185">Reference proteome</keyword>
<dbReference type="Proteomes" id="UP000324832">
    <property type="component" value="Unassembled WGS sequence"/>
</dbReference>
<dbReference type="Pfam" id="PF00400">
    <property type="entry name" value="WD40"/>
    <property type="match status" value="2"/>
</dbReference>
<dbReference type="InterPro" id="IPR036322">
    <property type="entry name" value="WD40_repeat_dom_sf"/>
</dbReference>
<gene>
    <name evidence="1" type="ORF">LSINAPIS_LOCUS1253</name>
</gene>
<reference evidence="1 2" key="1">
    <citation type="submission" date="2017-07" db="EMBL/GenBank/DDBJ databases">
        <authorList>
            <person name="Talla V."/>
            <person name="Backstrom N."/>
        </authorList>
    </citation>
    <scope>NUCLEOTIDE SEQUENCE [LARGE SCALE GENOMIC DNA]</scope>
</reference>
<accession>A0A5E4PPD8</accession>
<protein>
    <submittedName>
        <fullName evidence="1">Uncharacterized protein</fullName>
    </submittedName>
</protein>
<evidence type="ECO:0000313" key="1">
    <source>
        <dbReference type="EMBL" id="VVC87719.1"/>
    </source>
</evidence>
<dbReference type="Gene3D" id="2.130.10.10">
    <property type="entry name" value="YVTN repeat-like/Quinoprotein amine dehydrogenase"/>
    <property type="match status" value="1"/>
</dbReference>
<dbReference type="PANTHER" id="PTHR44321">
    <property type="entry name" value="TRANSDUCIN BETA-LIKE PROTEIN 2"/>
    <property type="match status" value="1"/>
</dbReference>